<proteinExistence type="predicted"/>
<accession>A0ABU9VRR5</accession>
<reference evidence="1 2" key="1">
    <citation type="submission" date="2024-04" db="EMBL/GenBank/DDBJ databases">
        <title>Genome sequencing and metabolic network reconstruction of aminoacids and betaine degradation by Anoxynatronum sibiricum.</title>
        <authorList>
            <person name="Detkova E.N."/>
            <person name="Boltjanskaja Y.V."/>
            <person name="Mardanov A.V."/>
            <person name="Kevbrin V."/>
        </authorList>
    </citation>
    <scope>NUCLEOTIDE SEQUENCE [LARGE SCALE GENOMIC DNA]</scope>
    <source>
        <strain evidence="1 2">Z-7981</strain>
    </source>
</reference>
<gene>
    <name evidence="1" type="ORF">AAIG11_05185</name>
</gene>
<dbReference type="RefSeq" id="WP_343185183.1">
    <property type="nucleotide sequence ID" value="NZ_JBCITM010000004.1"/>
</dbReference>
<name>A0ABU9VRR5_9CLOT</name>
<evidence type="ECO:0000313" key="2">
    <source>
        <dbReference type="Proteomes" id="UP001407405"/>
    </source>
</evidence>
<evidence type="ECO:0000313" key="1">
    <source>
        <dbReference type="EMBL" id="MEN1759853.1"/>
    </source>
</evidence>
<protein>
    <submittedName>
        <fullName evidence="1">Uncharacterized protein</fullName>
    </submittedName>
</protein>
<organism evidence="1 2">
    <name type="scientific">Anoxynatronum sibiricum</name>
    <dbReference type="NCBI Taxonomy" id="210623"/>
    <lineage>
        <taxon>Bacteria</taxon>
        <taxon>Bacillati</taxon>
        <taxon>Bacillota</taxon>
        <taxon>Clostridia</taxon>
        <taxon>Eubacteriales</taxon>
        <taxon>Clostridiaceae</taxon>
        <taxon>Anoxynatronum</taxon>
    </lineage>
</organism>
<dbReference type="EMBL" id="JBCITM010000004">
    <property type="protein sequence ID" value="MEN1759853.1"/>
    <property type="molecule type" value="Genomic_DNA"/>
</dbReference>
<dbReference type="Proteomes" id="UP001407405">
    <property type="component" value="Unassembled WGS sequence"/>
</dbReference>
<sequence length="95" mass="10394">MEHATGVNEQISALNTVEAALLLQPKAEKIGVIAGSSLTEQRNLAIFQEEMAGYYHPIAIHYHSQLEPEALIEALENYADRDILIVLGYMATPSG</sequence>
<comment type="caution">
    <text evidence="1">The sequence shown here is derived from an EMBL/GenBank/DDBJ whole genome shotgun (WGS) entry which is preliminary data.</text>
</comment>
<keyword evidence="2" id="KW-1185">Reference proteome</keyword>